<evidence type="ECO:0000256" key="1">
    <source>
        <dbReference type="SAM" id="Phobius"/>
    </source>
</evidence>
<feature type="transmembrane region" description="Helical" evidence="1">
    <location>
        <begin position="33"/>
        <end position="53"/>
    </location>
</feature>
<feature type="transmembrane region" description="Helical" evidence="1">
    <location>
        <begin position="141"/>
        <end position="159"/>
    </location>
</feature>
<feature type="transmembrane region" description="Helical" evidence="1">
    <location>
        <begin position="115"/>
        <end position="135"/>
    </location>
</feature>
<name>A0ABZ2SR94_9ENTE</name>
<sequence length="358" mass="41783">MKKIFSTLASLIFGGTIGLFFVWYTIIYQQWGIFQYLVLMFAVCFFFVIHLVIHEVGHLVFGKLSGYQFSSIRFFSMVLTKNKDGKFSFHRFNVPGTLGQCLMIPPKQEKFVFKLYLLGGGLGNLSMSLLALLILGVHNSYALFFSLVGVFMAVTNLIPTSFNDGMSYRLANSSKEQRDLLYLQLQVNYLTSLGYAYDELPEDYFQPIASNPKHTYFNDWQTFLIAGRYLIYGEWEEYRQSLECIWQNQEDLILPYRLELKKELLFALCLTNPDDERITVLWNDKQLKQTLRQPSISHQRLKAVYTKYVLKDDYAAQAMMKEIKQKKWTALNQGDLQSELKVIHQLEQHFLVEKEAKE</sequence>
<dbReference type="EMBL" id="CP147251">
    <property type="protein sequence ID" value="WYJ77666.1"/>
    <property type="molecule type" value="Genomic_DNA"/>
</dbReference>
<dbReference type="Proteomes" id="UP000664701">
    <property type="component" value="Chromosome"/>
</dbReference>
<evidence type="ECO:0008006" key="4">
    <source>
        <dbReference type="Google" id="ProtNLM"/>
    </source>
</evidence>
<keyword evidence="3" id="KW-1185">Reference proteome</keyword>
<keyword evidence="1" id="KW-1133">Transmembrane helix</keyword>
<dbReference type="RefSeq" id="WP_207940223.1">
    <property type="nucleotide sequence ID" value="NZ_CP147251.1"/>
</dbReference>
<evidence type="ECO:0000313" key="2">
    <source>
        <dbReference type="EMBL" id="WYJ77666.1"/>
    </source>
</evidence>
<organism evidence="2 3">
    <name type="scientific">Candidatus Enterococcus lowellii</name>
    <dbReference type="NCBI Taxonomy" id="2230877"/>
    <lineage>
        <taxon>Bacteria</taxon>
        <taxon>Bacillati</taxon>
        <taxon>Bacillota</taxon>
        <taxon>Bacilli</taxon>
        <taxon>Lactobacillales</taxon>
        <taxon>Enterococcaceae</taxon>
        <taxon>Enterococcus</taxon>
    </lineage>
</organism>
<keyword evidence="1" id="KW-0472">Membrane</keyword>
<accession>A0ABZ2SR94</accession>
<keyword evidence="1" id="KW-0812">Transmembrane</keyword>
<feature type="transmembrane region" description="Helical" evidence="1">
    <location>
        <begin position="7"/>
        <end position="27"/>
    </location>
</feature>
<proteinExistence type="predicted"/>
<evidence type="ECO:0000313" key="3">
    <source>
        <dbReference type="Proteomes" id="UP000664701"/>
    </source>
</evidence>
<gene>
    <name evidence="2" type="ORF">DOK78_002304</name>
</gene>
<protein>
    <recommendedName>
        <fullName evidence="4">Peptidase M50 domain-containing protein</fullName>
    </recommendedName>
</protein>
<reference evidence="2 3" key="1">
    <citation type="submission" date="2024-03" db="EMBL/GenBank/DDBJ databases">
        <title>The Genome Sequence of Enterococcus sp. DIV2402.</title>
        <authorList>
            <consortium name="The Broad Institute Genomics Platform"/>
            <consortium name="The Broad Institute Microbial Omics Core"/>
            <consortium name="The Broad Institute Genomic Center for Infectious Diseases"/>
            <person name="Earl A."/>
            <person name="Manson A."/>
            <person name="Gilmore M."/>
            <person name="Schwartman J."/>
            <person name="Shea T."/>
            <person name="Abouelleil A."/>
            <person name="Cao P."/>
            <person name="Chapman S."/>
            <person name="Cusick C."/>
            <person name="Young S."/>
            <person name="Neafsey D."/>
            <person name="Nusbaum C."/>
            <person name="Birren B."/>
        </authorList>
    </citation>
    <scope>NUCLEOTIDE SEQUENCE [LARGE SCALE GENOMIC DNA]</scope>
    <source>
        <strain evidence="2 3">DIV2402</strain>
    </source>
</reference>